<feature type="compositionally biased region" description="Low complexity" evidence="1">
    <location>
        <begin position="55"/>
        <end position="64"/>
    </location>
</feature>
<evidence type="ECO:0000313" key="3">
    <source>
        <dbReference type="Proteomes" id="UP000646833"/>
    </source>
</evidence>
<dbReference type="EMBL" id="BMCI01000003">
    <property type="protein sequence ID" value="GGC56172.1"/>
    <property type="molecule type" value="Genomic_DNA"/>
</dbReference>
<evidence type="ECO:0000313" key="2">
    <source>
        <dbReference type="EMBL" id="GGC56172.1"/>
    </source>
</evidence>
<reference evidence="2" key="1">
    <citation type="journal article" date="2014" name="Int. J. Syst. Evol. Microbiol.">
        <title>Complete genome sequence of Corynebacterium casei LMG S-19264T (=DSM 44701T), isolated from a smear-ripened cheese.</title>
        <authorList>
            <consortium name="US DOE Joint Genome Institute (JGI-PGF)"/>
            <person name="Walter F."/>
            <person name="Albersmeier A."/>
            <person name="Kalinowski J."/>
            <person name="Ruckert C."/>
        </authorList>
    </citation>
    <scope>NUCLEOTIDE SEQUENCE</scope>
    <source>
        <strain evidence="2">CCM 7217</strain>
    </source>
</reference>
<dbReference type="InterPro" id="IPR058315">
    <property type="entry name" value="DUF8002"/>
</dbReference>
<evidence type="ECO:0000256" key="1">
    <source>
        <dbReference type="SAM" id="MobiDB-lite"/>
    </source>
</evidence>
<dbReference type="Pfam" id="PF26009">
    <property type="entry name" value="DUF8002"/>
    <property type="match status" value="1"/>
</dbReference>
<dbReference type="Proteomes" id="UP000646833">
    <property type="component" value="Unassembled WGS sequence"/>
</dbReference>
<accession>A0A830DRA6</accession>
<sequence length="135" mass="14287">MPEPRAFFIPRSDPPHMTDDPDADPEADDPADSTPSSDDAAEATETTDGDEPVDADAAVEAADGGTDERDNGNGNGNGDETVPHVELDLYELSVRVSGQSSDELGDVEASATRLMDYLVDHAKELEDQPDSRGLS</sequence>
<gene>
    <name evidence="2" type="ORF">GCM10007209_17480</name>
</gene>
<dbReference type="AlphaFoldDB" id="A0A830DRA6"/>
<feature type="region of interest" description="Disordered" evidence="1">
    <location>
        <begin position="1"/>
        <end position="84"/>
    </location>
</feature>
<proteinExistence type="predicted"/>
<feature type="compositionally biased region" description="Acidic residues" evidence="1">
    <location>
        <begin position="20"/>
        <end position="31"/>
    </location>
</feature>
<feature type="compositionally biased region" description="Acidic residues" evidence="1">
    <location>
        <begin position="39"/>
        <end position="54"/>
    </location>
</feature>
<organism evidence="2 3">
    <name type="scientific">Haloferax sulfurifontis</name>
    <dbReference type="NCBI Taxonomy" id="255616"/>
    <lineage>
        <taxon>Archaea</taxon>
        <taxon>Methanobacteriati</taxon>
        <taxon>Methanobacteriota</taxon>
        <taxon>Stenosarchaea group</taxon>
        <taxon>Halobacteria</taxon>
        <taxon>Halobacteriales</taxon>
        <taxon>Haloferacaceae</taxon>
        <taxon>Haloferax</taxon>
    </lineage>
</organism>
<reference evidence="2" key="2">
    <citation type="submission" date="2020-09" db="EMBL/GenBank/DDBJ databases">
        <authorList>
            <person name="Sun Q."/>
            <person name="Sedlacek I."/>
        </authorList>
    </citation>
    <scope>NUCLEOTIDE SEQUENCE</scope>
    <source>
        <strain evidence="2">CCM 7217</strain>
    </source>
</reference>
<comment type="caution">
    <text evidence="2">The sequence shown here is derived from an EMBL/GenBank/DDBJ whole genome shotgun (WGS) entry which is preliminary data.</text>
</comment>
<name>A0A830DRA6_9EURY</name>
<protein>
    <submittedName>
        <fullName evidence="2">Uncharacterized protein</fullName>
    </submittedName>
</protein>